<reference evidence="1 2" key="1">
    <citation type="submission" date="2016-10" db="EMBL/GenBank/DDBJ databases">
        <authorList>
            <person name="de Groot N.N."/>
        </authorList>
    </citation>
    <scope>NUCLEOTIDE SEQUENCE [LARGE SCALE GENOMIC DNA]</scope>
    <source>
        <strain evidence="1 2">JCM 18415</strain>
    </source>
</reference>
<dbReference type="AlphaFoldDB" id="A0A1I6BGS9"/>
<evidence type="ECO:0000313" key="1">
    <source>
        <dbReference type="EMBL" id="SFQ80139.1"/>
    </source>
</evidence>
<evidence type="ECO:0000313" key="2">
    <source>
        <dbReference type="Proteomes" id="UP000242815"/>
    </source>
</evidence>
<sequence length="116" mass="12672">MIISPDNPDPPHLEPDVSIFGSPRDRLAFYRREIHHEISNLSGRTNTFLTAQSFLVIAYASSMGNTNPDWGPLFTLVVPALLALAVRWLLDGAGRLCPDHPAGLMPLGVSPGSVYY</sequence>
<gene>
    <name evidence="1" type="ORF">SAMN05216578_10432</name>
</gene>
<dbReference type="Proteomes" id="UP000242815">
    <property type="component" value="Unassembled WGS sequence"/>
</dbReference>
<accession>A0A1I6BGS9</accession>
<name>A0A1I6BGS9_9GAMM</name>
<organism evidence="1 2">
    <name type="scientific">Halopseudomonas formosensis</name>
    <dbReference type="NCBI Taxonomy" id="1002526"/>
    <lineage>
        <taxon>Bacteria</taxon>
        <taxon>Pseudomonadati</taxon>
        <taxon>Pseudomonadota</taxon>
        <taxon>Gammaproteobacteria</taxon>
        <taxon>Pseudomonadales</taxon>
        <taxon>Pseudomonadaceae</taxon>
        <taxon>Halopseudomonas</taxon>
    </lineage>
</organism>
<dbReference type="EMBL" id="FOYD01000004">
    <property type="protein sequence ID" value="SFQ80139.1"/>
    <property type="molecule type" value="Genomic_DNA"/>
</dbReference>
<proteinExistence type="predicted"/>
<protein>
    <submittedName>
        <fullName evidence="1">Uncharacterized protein</fullName>
    </submittedName>
</protein>